<feature type="transmembrane region" description="Helical" evidence="17">
    <location>
        <begin position="12"/>
        <end position="31"/>
    </location>
</feature>
<keyword evidence="6 17" id="KW-0812">Transmembrane</keyword>
<dbReference type="PROSITE" id="PS50089">
    <property type="entry name" value="ZF_RING_2"/>
    <property type="match status" value="1"/>
</dbReference>
<dbReference type="SMR" id="A0A445D2N1"/>
<dbReference type="Gene3D" id="3.30.40.10">
    <property type="entry name" value="Zinc/RING finger domain, C3HC4 (zinc finger)"/>
    <property type="match status" value="1"/>
</dbReference>
<dbReference type="SUPFAM" id="SSF57850">
    <property type="entry name" value="RING/U-box"/>
    <property type="match status" value="1"/>
</dbReference>
<comment type="catalytic activity">
    <reaction evidence="1">
        <text>S-ubiquitinyl-[E2 ubiquitin-conjugating enzyme]-L-cysteine + [acceptor protein]-L-lysine = [E2 ubiquitin-conjugating enzyme]-L-cysteine + N(6)-ubiquitinyl-[acceptor protein]-L-lysine.</text>
        <dbReference type="EC" id="2.3.2.27"/>
    </reaction>
</comment>
<dbReference type="GO" id="GO:0008270">
    <property type="term" value="F:zinc ion binding"/>
    <property type="evidence" value="ECO:0007669"/>
    <property type="project" value="UniProtKB-KW"/>
</dbReference>
<keyword evidence="7" id="KW-0479">Metal-binding</keyword>
<dbReference type="EMBL" id="SDMP01000005">
    <property type="protein sequence ID" value="RYR57489.1"/>
    <property type="molecule type" value="Genomic_DNA"/>
</dbReference>
<proteinExistence type="inferred from homology"/>
<dbReference type="EC" id="2.3.2.27" evidence="4"/>
<evidence type="ECO:0000256" key="2">
    <source>
        <dbReference type="ARBA" id="ARBA00004167"/>
    </source>
</evidence>
<evidence type="ECO:0000256" key="13">
    <source>
        <dbReference type="ARBA" id="ARBA00023136"/>
    </source>
</evidence>
<keyword evidence="12 17" id="KW-1133">Transmembrane helix</keyword>
<keyword evidence="10" id="KW-0833">Ubl conjugation pathway</keyword>
<sequence length="441" mass="50366">MKNINNNDNNKHGSIITLLLLVLISMLIQHVRAINPSSSSSGDAVSNFQPSLVVVIGILGLMFSLTFVLLVFAKFCQRGALVPLLQTENQENQLLSRSRRFSGIDKNVIESLPFFRFSSLKGSKEGLECSVCLSKFEDVEILRLLPKCKHAFHIDCIDHWLEKHASCPLCRHKVNPADESIFAYSNSLRRLVINNSAADEDSNMELFVQREEEEEGGEAERRGSTRFSIGSISLRRLFSKDVKEEELPIQNRTDCKNKEYHKHKHRITVSDVVFKNRWSNVSSSDIMFLNSEMLNEVSSCRFDNQNANDQGILNLKEEMERKISFESKIGAINKISNSNSDKAPSSSSSSTSIKHLMNEHSEKRSMSEIIGVSRFGEIGMMMKQQNSAFNKDSSSLIDENNNMKEERMRQLWFPIARRTVQWFVNRETRSHHKNNQKTLDV</sequence>
<dbReference type="GO" id="GO:0061630">
    <property type="term" value="F:ubiquitin protein ligase activity"/>
    <property type="evidence" value="ECO:0007669"/>
    <property type="project" value="UniProtKB-EC"/>
</dbReference>
<evidence type="ECO:0000256" key="4">
    <source>
        <dbReference type="ARBA" id="ARBA00012483"/>
    </source>
</evidence>
<dbReference type="FunFam" id="3.30.40.10:FF:000285">
    <property type="entry name" value="RING-H2 finger protein ATL43"/>
    <property type="match status" value="1"/>
</dbReference>
<evidence type="ECO:0000256" key="14">
    <source>
        <dbReference type="ARBA" id="ARBA00024209"/>
    </source>
</evidence>
<feature type="transmembrane region" description="Helical" evidence="17">
    <location>
        <begin position="51"/>
        <end position="73"/>
    </location>
</feature>
<evidence type="ECO:0000256" key="17">
    <source>
        <dbReference type="SAM" id="Phobius"/>
    </source>
</evidence>
<dbReference type="GO" id="GO:0016020">
    <property type="term" value="C:membrane"/>
    <property type="evidence" value="ECO:0007669"/>
    <property type="project" value="UniProtKB-SubCell"/>
</dbReference>
<evidence type="ECO:0000256" key="11">
    <source>
        <dbReference type="ARBA" id="ARBA00022833"/>
    </source>
</evidence>
<keyword evidence="8" id="KW-0732">Signal</keyword>
<evidence type="ECO:0000256" key="15">
    <source>
        <dbReference type="PROSITE-ProRule" id="PRU00175"/>
    </source>
</evidence>
<evidence type="ECO:0000256" key="10">
    <source>
        <dbReference type="ARBA" id="ARBA00022786"/>
    </source>
</evidence>
<dbReference type="CDD" id="cd16461">
    <property type="entry name" value="RING-H2_EL5-like"/>
    <property type="match status" value="1"/>
</dbReference>
<evidence type="ECO:0000313" key="20">
    <source>
        <dbReference type="Proteomes" id="UP000289738"/>
    </source>
</evidence>
<keyword evidence="11" id="KW-0862">Zinc</keyword>
<evidence type="ECO:0000256" key="6">
    <source>
        <dbReference type="ARBA" id="ARBA00022692"/>
    </source>
</evidence>
<feature type="region of interest" description="Disordered" evidence="16">
    <location>
        <begin position="335"/>
        <end position="364"/>
    </location>
</feature>
<dbReference type="Pfam" id="PF13639">
    <property type="entry name" value="zf-RING_2"/>
    <property type="match status" value="1"/>
</dbReference>
<dbReference type="InterPro" id="IPR001841">
    <property type="entry name" value="Znf_RING"/>
</dbReference>
<reference evidence="19 20" key="1">
    <citation type="submission" date="2019-01" db="EMBL/GenBank/DDBJ databases">
        <title>Sequencing of cultivated peanut Arachis hypogaea provides insights into genome evolution and oil improvement.</title>
        <authorList>
            <person name="Chen X."/>
        </authorList>
    </citation>
    <scope>NUCLEOTIDE SEQUENCE [LARGE SCALE GENOMIC DNA]</scope>
    <source>
        <strain evidence="20">cv. Fuhuasheng</strain>
        <tissue evidence="19">Leaves</tissue>
    </source>
</reference>
<feature type="compositionally biased region" description="Low complexity" evidence="16">
    <location>
        <begin position="336"/>
        <end position="352"/>
    </location>
</feature>
<evidence type="ECO:0000256" key="16">
    <source>
        <dbReference type="SAM" id="MobiDB-lite"/>
    </source>
</evidence>
<evidence type="ECO:0000259" key="18">
    <source>
        <dbReference type="PROSITE" id="PS50089"/>
    </source>
</evidence>
<dbReference type="SMART" id="SM00184">
    <property type="entry name" value="RING"/>
    <property type="match status" value="1"/>
</dbReference>
<evidence type="ECO:0000256" key="7">
    <source>
        <dbReference type="ARBA" id="ARBA00022723"/>
    </source>
</evidence>
<evidence type="ECO:0000256" key="12">
    <source>
        <dbReference type="ARBA" id="ARBA00022989"/>
    </source>
</evidence>
<comment type="subcellular location">
    <subcellularLocation>
        <location evidence="2">Membrane</location>
        <topology evidence="2">Single-pass membrane protein</topology>
    </subcellularLocation>
</comment>
<comment type="pathway">
    <text evidence="3">Protein modification; protein ubiquitination.</text>
</comment>
<dbReference type="Gramene" id="arahy.Tifrunner.gnm2.ann2.Ah05g332900.1">
    <property type="protein sequence ID" value="arahy.Tifrunner.gnm2.ann2.Ah05g332900.1-CDS-1"/>
    <property type="gene ID" value="arahy.Tifrunner.gnm2.ann2.Ah05g332900"/>
</dbReference>
<dbReference type="InterPro" id="IPR013083">
    <property type="entry name" value="Znf_RING/FYVE/PHD"/>
</dbReference>
<dbReference type="Proteomes" id="UP000289738">
    <property type="component" value="Chromosome A05"/>
</dbReference>
<gene>
    <name evidence="19" type="ORF">Ahy_A05g023222</name>
</gene>
<keyword evidence="20" id="KW-1185">Reference proteome</keyword>
<dbReference type="OrthoDB" id="8062037at2759"/>
<organism evidence="19 20">
    <name type="scientific">Arachis hypogaea</name>
    <name type="common">Peanut</name>
    <dbReference type="NCBI Taxonomy" id="3818"/>
    <lineage>
        <taxon>Eukaryota</taxon>
        <taxon>Viridiplantae</taxon>
        <taxon>Streptophyta</taxon>
        <taxon>Embryophyta</taxon>
        <taxon>Tracheophyta</taxon>
        <taxon>Spermatophyta</taxon>
        <taxon>Magnoliopsida</taxon>
        <taxon>eudicotyledons</taxon>
        <taxon>Gunneridae</taxon>
        <taxon>Pentapetalae</taxon>
        <taxon>rosids</taxon>
        <taxon>fabids</taxon>
        <taxon>Fabales</taxon>
        <taxon>Fabaceae</taxon>
        <taxon>Papilionoideae</taxon>
        <taxon>50 kb inversion clade</taxon>
        <taxon>dalbergioids sensu lato</taxon>
        <taxon>Dalbergieae</taxon>
        <taxon>Pterocarpus clade</taxon>
        <taxon>Arachis</taxon>
    </lineage>
</organism>
<evidence type="ECO:0000256" key="3">
    <source>
        <dbReference type="ARBA" id="ARBA00004906"/>
    </source>
</evidence>
<keyword evidence="13 17" id="KW-0472">Membrane</keyword>
<keyword evidence="5" id="KW-0808">Transferase</keyword>
<accession>A0A445D2N1</accession>
<dbReference type="PANTHER" id="PTHR46539:SF1">
    <property type="entry name" value="E3 UBIQUITIN-PROTEIN LIGASE ATL42"/>
    <property type="match status" value="1"/>
</dbReference>
<evidence type="ECO:0000256" key="1">
    <source>
        <dbReference type="ARBA" id="ARBA00000900"/>
    </source>
</evidence>
<protein>
    <recommendedName>
        <fullName evidence="4">RING-type E3 ubiquitin transferase</fullName>
        <ecNumber evidence="4">2.3.2.27</ecNumber>
    </recommendedName>
</protein>
<evidence type="ECO:0000256" key="5">
    <source>
        <dbReference type="ARBA" id="ARBA00022679"/>
    </source>
</evidence>
<evidence type="ECO:0000256" key="8">
    <source>
        <dbReference type="ARBA" id="ARBA00022729"/>
    </source>
</evidence>
<name>A0A445D2N1_ARAHY</name>
<dbReference type="PANTHER" id="PTHR46539">
    <property type="entry name" value="E3 UBIQUITIN-PROTEIN LIGASE ATL42"/>
    <property type="match status" value="1"/>
</dbReference>
<dbReference type="AlphaFoldDB" id="A0A445D2N1"/>
<feature type="domain" description="RING-type" evidence="18">
    <location>
        <begin position="129"/>
        <end position="171"/>
    </location>
</feature>
<comment type="caution">
    <text evidence="19">The sequence shown here is derived from an EMBL/GenBank/DDBJ whole genome shotgun (WGS) entry which is preliminary data.</text>
</comment>
<comment type="similarity">
    <text evidence="14">Belongs to the RING-type zinc finger family. ATL subfamily.</text>
</comment>
<keyword evidence="9 15" id="KW-0863">Zinc-finger</keyword>
<evidence type="ECO:0000256" key="9">
    <source>
        <dbReference type="ARBA" id="ARBA00022771"/>
    </source>
</evidence>
<evidence type="ECO:0000313" key="19">
    <source>
        <dbReference type="EMBL" id="RYR57489.1"/>
    </source>
</evidence>
<dbReference type="STRING" id="3818.A0A445D2N1"/>